<gene>
    <name evidence="7" type="ORF">BSAL_13080</name>
</gene>
<evidence type="ECO:0000256" key="1">
    <source>
        <dbReference type="ARBA" id="ARBA00004308"/>
    </source>
</evidence>
<dbReference type="PANTHER" id="PTHR10529">
    <property type="entry name" value="AP COMPLEX SUBUNIT MU"/>
    <property type="match status" value="1"/>
</dbReference>
<dbReference type="Gene3D" id="3.30.450.60">
    <property type="match status" value="1"/>
</dbReference>
<evidence type="ECO:0000256" key="3">
    <source>
        <dbReference type="ARBA" id="ARBA00022927"/>
    </source>
</evidence>
<dbReference type="PROSITE" id="PS00990">
    <property type="entry name" value="CLAT_ADAPTOR_M_1"/>
    <property type="match status" value="1"/>
</dbReference>
<name>A0A0S4JHW9_BODSA</name>
<dbReference type="SUPFAM" id="SSF64356">
    <property type="entry name" value="SNARE-like"/>
    <property type="match status" value="1"/>
</dbReference>
<evidence type="ECO:0000256" key="2">
    <source>
        <dbReference type="ARBA" id="ARBA00022448"/>
    </source>
</evidence>
<dbReference type="Pfam" id="PF00928">
    <property type="entry name" value="Adap_comp_sub"/>
    <property type="match status" value="1"/>
</dbReference>
<dbReference type="GO" id="GO:0030131">
    <property type="term" value="C:clathrin adaptor complex"/>
    <property type="evidence" value="ECO:0007669"/>
    <property type="project" value="UniProtKB-UniRule"/>
</dbReference>
<protein>
    <submittedName>
        <fullName evidence="7">Clathrin coat assembly protein, putative</fullName>
    </submittedName>
</protein>
<comment type="subcellular location">
    <subcellularLocation>
        <location evidence="1">Endomembrane system</location>
    </subcellularLocation>
</comment>
<dbReference type="GO" id="GO:0012505">
    <property type="term" value="C:endomembrane system"/>
    <property type="evidence" value="ECO:0007669"/>
    <property type="project" value="UniProtKB-SubCell"/>
</dbReference>
<dbReference type="EMBL" id="CYKH01001607">
    <property type="protein sequence ID" value="CUG87999.1"/>
    <property type="molecule type" value="Genomic_DNA"/>
</dbReference>
<dbReference type="FunFam" id="3.30.450.60:FF:000002">
    <property type="entry name" value="AP-2 complex subunit mu, putative"/>
    <property type="match status" value="1"/>
</dbReference>
<keyword evidence="4" id="KW-0472">Membrane</keyword>
<accession>A0A0S4JHW9</accession>
<dbReference type="GO" id="GO:0006886">
    <property type="term" value="P:intracellular protein transport"/>
    <property type="evidence" value="ECO:0007669"/>
    <property type="project" value="UniProtKB-UniRule"/>
</dbReference>
<dbReference type="SUPFAM" id="SSF49447">
    <property type="entry name" value="Second domain of Mu2 adaptin subunit (ap50) of ap2 adaptor"/>
    <property type="match status" value="1"/>
</dbReference>
<feature type="domain" description="MHD" evidence="6">
    <location>
        <begin position="173"/>
        <end position="458"/>
    </location>
</feature>
<sequence>MISALLFMTSRGEVVLSRAFRDGVVIRNVADTFRDDIIATKLVERSPVNMVDRLCYIHFRHENLLLVAVGRPDVNVFLVIQLLLKLMQLLSDYFGRVSEPAIKDNFIVVQELIDETIDFGYPQITESELLKMYVTTTSGVKGDAIRRAKDAQKITINATGNIPWRKDGIVYKDNEVFMDVVEEVNLLMSQSGEVLQRDIVGRVVVRCFLSGMPECFMTINDKALTANAIERQQQQLGGSSSSGIVNLDATTTDAAADGTVGLDDVSFHPCVRLGAFDAERAISFVPPDGEFVLMRYRTSGNLVPPLKVLTSRAKEVSKTRMEVDFHLQCDMDPKYFLSHLVVKIPCPANTANAKVRVLVGKAKYDPSQQAIVWKMKRMEGGTTTEFSAEINMIAVTAADADALKTVWGRPPISLSFATEVYSASGLRVEKLKVTESKLLYEPKKWVRYISSAGQYQSRL</sequence>
<dbReference type="InterPro" id="IPR011012">
    <property type="entry name" value="Longin-like_dom_sf"/>
</dbReference>
<keyword evidence="8" id="KW-1185">Reference proteome</keyword>
<proteinExistence type="inferred from homology"/>
<dbReference type="Gene3D" id="2.60.40.1170">
    <property type="entry name" value="Mu homology domain, subdomain B"/>
    <property type="match status" value="2"/>
</dbReference>
<evidence type="ECO:0000313" key="8">
    <source>
        <dbReference type="Proteomes" id="UP000051952"/>
    </source>
</evidence>
<dbReference type="Proteomes" id="UP000051952">
    <property type="component" value="Unassembled WGS sequence"/>
</dbReference>
<dbReference type="OMA" id="VWKIPRI"/>
<dbReference type="VEuPathDB" id="TriTrypDB:BSAL_13080"/>
<comment type="similarity">
    <text evidence="5">Belongs to the adaptor complexes medium subunit family.</text>
</comment>
<evidence type="ECO:0000256" key="5">
    <source>
        <dbReference type="PIRNR" id="PIRNR005992"/>
    </source>
</evidence>
<dbReference type="OrthoDB" id="10259133at2759"/>
<dbReference type="PRINTS" id="PR00314">
    <property type="entry name" value="CLATHRINADPT"/>
</dbReference>
<keyword evidence="3 5" id="KW-0653">Protein transport</keyword>
<dbReference type="InterPro" id="IPR050431">
    <property type="entry name" value="Adaptor_comp_med_subunit"/>
</dbReference>
<dbReference type="AlphaFoldDB" id="A0A0S4JHW9"/>
<dbReference type="InterPro" id="IPR028565">
    <property type="entry name" value="MHD"/>
</dbReference>
<dbReference type="InterPro" id="IPR001392">
    <property type="entry name" value="Clathrin_mu"/>
</dbReference>
<organism evidence="7 8">
    <name type="scientific">Bodo saltans</name>
    <name type="common">Flagellated protozoan</name>
    <dbReference type="NCBI Taxonomy" id="75058"/>
    <lineage>
        <taxon>Eukaryota</taxon>
        <taxon>Discoba</taxon>
        <taxon>Euglenozoa</taxon>
        <taxon>Kinetoplastea</taxon>
        <taxon>Metakinetoplastina</taxon>
        <taxon>Eubodonida</taxon>
        <taxon>Bodonidae</taxon>
        <taxon>Bodo</taxon>
    </lineage>
</organism>
<reference evidence="8" key="1">
    <citation type="submission" date="2015-09" db="EMBL/GenBank/DDBJ databases">
        <authorList>
            <consortium name="Pathogen Informatics"/>
        </authorList>
    </citation>
    <scope>NUCLEOTIDE SEQUENCE [LARGE SCALE GENOMIC DNA]</scope>
    <source>
        <strain evidence="8">Lake Konstanz</strain>
    </source>
</reference>
<keyword evidence="2 5" id="KW-0813">Transport</keyword>
<dbReference type="PIRSF" id="PIRSF005992">
    <property type="entry name" value="Clathrin_mu"/>
    <property type="match status" value="1"/>
</dbReference>
<dbReference type="InterPro" id="IPR018240">
    <property type="entry name" value="Clathrin_mu_CS"/>
</dbReference>
<dbReference type="GO" id="GO:0016192">
    <property type="term" value="P:vesicle-mediated transport"/>
    <property type="evidence" value="ECO:0007669"/>
    <property type="project" value="InterPro"/>
</dbReference>
<evidence type="ECO:0000313" key="7">
    <source>
        <dbReference type="EMBL" id="CUG87999.1"/>
    </source>
</evidence>
<dbReference type="InterPro" id="IPR036168">
    <property type="entry name" value="AP2_Mu_C_sf"/>
</dbReference>
<dbReference type="PROSITE" id="PS51072">
    <property type="entry name" value="MHD"/>
    <property type="match status" value="1"/>
</dbReference>
<evidence type="ECO:0000256" key="4">
    <source>
        <dbReference type="ARBA" id="ARBA00023136"/>
    </source>
</evidence>
<evidence type="ECO:0000259" key="6">
    <source>
        <dbReference type="PROSITE" id="PS51072"/>
    </source>
</evidence>